<protein>
    <submittedName>
        <fullName evidence="1">Uncharacterized protein</fullName>
    </submittedName>
</protein>
<gene>
    <name evidence="1" type="ORF">AEK19_MT1073</name>
</gene>
<dbReference type="EMBL" id="KY774314">
    <property type="protein sequence ID" value="ART31295.1"/>
    <property type="molecule type" value="Genomic_DNA"/>
</dbReference>
<geneLocation type="mitochondrion" evidence="1"/>
<evidence type="ECO:0000313" key="1">
    <source>
        <dbReference type="EMBL" id="ART31295.1"/>
    </source>
</evidence>
<dbReference type="AlphaFoldDB" id="A0A1Y0B1G8"/>
<keyword evidence="1" id="KW-0496">Mitochondrion</keyword>
<sequence>MSQCALTVEIQCGKDYASSPAHTRKGQGERLISNRKGRIHSRIRVGVGIRPSFTAGQAY</sequence>
<organism evidence="1">
    <name type="scientific">Utricularia reniformis</name>
    <dbReference type="NCBI Taxonomy" id="192314"/>
    <lineage>
        <taxon>Eukaryota</taxon>
        <taxon>Viridiplantae</taxon>
        <taxon>Streptophyta</taxon>
        <taxon>Embryophyta</taxon>
        <taxon>Tracheophyta</taxon>
        <taxon>Spermatophyta</taxon>
        <taxon>Magnoliopsida</taxon>
        <taxon>eudicotyledons</taxon>
        <taxon>Gunneridae</taxon>
        <taxon>Pentapetalae</taxon>
        <taxon>asterids</taxon>
        <taxon>lamiids</taxon>
        <taxon>Lamiales</taxon>
        <taxon>Lentibulariaceae</taxon>
        <taxon>Utricularia</taxon>
    </lineage>
</organism>
<proteinExistence type="predicted"/>
<reference evidence="1" key="1">
    <citation type="submission" date="2017-03" db="EMBL/GenBank/DDBJ databases">
        <title>The mitochondrial genome of the carnivorous plant Utricularia reniformis (Lentibulariaceae): structure, comparative analysis and evolutionary landmarks.</title>
        <authorList>
            <person name="Silva S.R."/>
            <person name="Alvarenga D.O."/>
            <person name="Michael T.P."/>
            <person name="Miranda V.F.O."/>
            <person name="Varani A.M."/>
        </authorList>
    </citation>
    <scope>NUCLEOTIDE SEQUENCE</scope>
</reference>
<name>A0A1Y0B1G8_9LAMI</name>
<accession>A0A1Y0B1G8</accession>